<dbReference type="Proteomes" id="UP000552709">
    <property type="component" value="Unassembled WGS sequence"/>
</dbReference>
<proteinExistence type="predicted"/>
<dbReference type="EMBL" id="JACHFL010000011">
    <property type="protein sequence ID" value="MBB5364519.1"/>
    <property type="molecule type" value="Genomic_DNA"/>
</dbReference>
<reference evidence="1 2" key="1">
    <citation type="submission" date="2020-08" db="EMBL/GenBank/DDBJ databases">
        <title>Genomic Encyclopedia of Type Strains, Phase IV (KMG-IV): sequencing the most valuable type-strain genomes for metagenomic binning, comparative biology and taxonomic classification.</title>
        <authorList>
            <person name="Goeker M."/>
        </authorList>
    </citation>
    <scope>NUCLEOTIDE SEQUENCE [LARGE SCALE GENOMIC DNA]</scope>
    <source>
        <strain evidence="1 2">DSM 27939</strain>
    </source>
</reference>
<evidence type="ECO:0000313" key="2">
    <source>
        <dbReference type="Proteomes" id="UP000552709"/>
    </source>
</evidence>
<protein>
    <submittedName>
        <fullName evidence="1">Uncharacterized protein</fullName>
    </submittedName>
</protein>
<evidence type="ECO:0000313" key="1">
    <source>
        <dbReference type="EMBL" id="MBB5364519.1"/>
    </source>
</evidence>
<keyword evidence="2" id="KW-1185">Reference proteome</keyword>
<comment type="caution">
    <text evidence="1">The sequence shown here is derived from an EMBL/GenBank/DDBJ whole genome shotgun (WGS) entry which is preliminary data.</text>
</comment>
<sequence>MTLRSPNDIWQNLIDRNPNKLSPGFKIYPGEFVKFLKSPEFSISSIKTATRIISSSRAPNELAFLFVCSHYSLTATSDYPLYLRWGDLESAAYILEEAIRAAKGKQNLNTFYHVKLSVIRARDPKSNLDGLMYNIERFHRILDFSKKIFEDLPNHEKIFLSEFKIGYESSWVADSRRLPSLAHVRKDIRADKTLKNLEKILTGAPPIPIPGPALTRFLCEMRRMDQVPWYPHLTAYTFWALKQGHKESYIENNLERVHDFLSYEYYFFDNGTYGIYPPYPFTKDHLDSIYTIAESLRKYRGFKDIFPNFEEFFPKISFEEIDSQVPSELMLEQLPPVKEGWKMLRSLIPEQDDSKEGKFITKILELVRKPSNQTIYSLHLEYVALSLLINRHHRPNSIYSIILSMIEIFKLIELRSDTNKPQVLNPAQIISLLEDSTFNSSKLRILARAYQSAVQSQSQLQNRYPKEVKELEHYFIPLLSRRPVFQTGSGTHSAEMRARLREQRGRIADNWITLHQLADLRYAAIRALTLAYREAILELNPKVVNQEIPLDVYIPGL</sequence>
<name>A0A7W8JWP5_9DEIO</name>
<gene>
    <name evidence="1" type="ORF">HNQ08_003632</name>
</gene>
<accession>A0A7W8JWP5</accession>
<dbReference type="RefSeq" id="WP_184135033.1">
    <property type="nucleotide sequence ID" value="NZ_JACHFL010000011.1"/>
</dbReference>
<dbReference type="AlphaFoldDB" id="A0A7W8JWP5"/>
<organism evidence="1 2">
    <name type="scientific">Deinococcus humi</name>
    <dbReference type="NCBI Taxonomy" id="662880"/>
    <lineage>
        <taxon>Bacteria</taxon>
        <taxon>Thermotogati</taxon>
        <taxon>Deinococcota</taxon>
        <taxon>Deinococci</taxon>
        <taxon>Deinococcales</taxon>
        <taxon>Deinococcaceae</taxon>
        <taxon>Deinococcus</taxon>
    </lineage>
</organism>